<evidence type="ECO:0000313" key="2">
    <source>
        <dbReference type="EMBL" id="AUB42622.1"/>
    </source>
</evidence>
<evidence type="ECO:0000313" key="3">
    <source>
        <dbReference type="Proteomes" id="UP000232003"/>
    </source>
</evidence>
<reference evidence="2 3" key="1">
    <citation type="submission" date="2017-11" db="EMBL/GenBank/DDBJ databases">
        <title>Complete genome of a free-living desiccation-tolerant cyanobacterium and its photosynthetic adaptation to extreme terrestrial habitat.</title>
        <authorList>
            <person name="Shang J."/>
        </authorList>
    </citation>
    <scope>NUCLEOTIDE SEQUENCE [LARGE SCALE GENOMIC DNA]</scope>
    <source>
        <strain evidence="2 3">CCNUN1</strain>
    </source>
</reference>
<keyword evidence="2" id="KW-0560">Oxidoreductase</keyword>
<gene>
    <name evidence="2" type="ORF">COO91_08766</name>
</gene>
<dbReference type="PANTHER" id="PTHR39175">
    <property type="entry name" value="FAMILY PROTEIN, PUTATIVE (AFU_ORTHOLOGUE AFUA_3G15060)-RELATED"/>
    <property type="match status" value="1"/>
</dbReference>
<dbReference type="InterPro" id="IPR037523">
    <property type="entry name" value="VOC_core"/>
</dbReference>
<dbReference type="PROSITE" id="PS51819">
    <property type="entry name" value="VOC"/>
    <property type="match status" value="1"/>
</dbReference>
<dbReference type="Pfam" id="PF00903">
    <property type="entry name" value="Glyoxalase"/>
    <property type="match status" value="1"/>
</dbReference>
<dbReference type="RefSeq" id="WP_100902580.1">
    <property type="nucleotide sequence ID" value="NZ_CAWNNC010000001.1"/>
</dbReference>
<dbReference type="AlphaFoldDB" id="A0A2K8T4I5"/>
<sequence length="144" mass="16811">MKLDAVHHIQVTYPLEVEDAMLFFYSKVLGLTEIPRPEVIKNDSGAWYKLGDIELHISTEKNTNNQGSRRHYCFQVDNLNAFEEHLKRHRVEIIPDQRPLPGCVRFFLRDPGGNRIEIAEFVKKTFVQLPTEELLLERHSVKLS</sequence>
<keyword evidence="2" id="KW-0223">Dioxygenase</keyword>
<dbReference type="Gene3D" id="3.10.180.10">
    <property type="entry name" value="2,3-Dihydroxybiphenyl 1,2-Dioxygenase, domain 1"/>
    <property type="match status" value="1"/>
</dbReference>
<feature type="domain" description="VOC" evidence="1">
    <location>
        <begin position="5"/>
        <end position="121"/>
    </location>
</feature>
<dbReference type="GO" id="GO:0051213">
    <property type="term" value="F:dioxygenase activity"/>
    <property type="evidence" value="ECO:0007669"/>
    <property type="project" value="UniProtKB-KW"/>
</dbReference>
<evidence type="ECO:0000259" key="1">
    <source>
        <dbReference type="PROSITE" id="PS51819"/>
    </source>
</evidence>
<accession>A0A2K8T4I5</accession>
<dbReference type="OrthoDB" id="9813630at2"/>
<dbReference type="PANTHER" id="PTHR39175:SF1">
    <property type="entry name" value="FAMILY PROTEIN, PUTATIVE (AFU_ORTHOLOGUE AFUA_3G15060)-RELATED"/>
    <property type="match status" value="1"/>
</dbReference>
<dbReference type="Proteomes" id="UP000232003">
    <property type="component" value="Chromosome"/>
</dbReference>
<proteinExistence type="predicted"/>
<dbReference type="EMBL" id="CP024785">
    <property type="protein sequence ID" value="AUB42622.1"/>
    <property type="molecule type" value="Genomic_DNA"/>
</dbReference>
<dbReference type="SUPFAM" id="SSF54593">
    <property type="entry name" value="Glyoxalase/Bleomycin resistance protein/Dihydroxybiphenyl dioxygenase"/>
    <property type="match status" value="1"/>
</dbReference>
<protein>
    <submittedName>
        <fullName evidence="2">Catechol 2,3-dioxygenase or other lactoylglutathione lyase family enzyme</fullName>
    </submittedName>
</protein>
<organism evidence="2 3">
    <name type="scientific">Nostoc flagelliforme CCNUN1</name>
    <dbReference type="NCBI Taxonomy" id="2038116"/>
    <lineage>
        <taxon>Bacteria</taxon>
        <taxon>Bacillati</taxon>
        <taxon>Cyanobacteriota</taxon>
        <taxon>Cyanophyceae</taxon>
        <taxon>Nostocales</taxon>
        <taxon>Nostocaceae</taxon>
        <taxon>Nostoc</taxon>
    </lineage>
</organism>
<keyword evidence="3" id="KW-1185">Reference proteome</keyword>
<dbReference type="GO" id="GO:0016829">
    <property type="term" value="F:lyase activity"/>
    <property type="evidence" value="ECO:0007669"/>
    <property type="project" value="UniProtKB-KW"/>
</dbReference>
<keyword evidence="2" id="KW-0456">Lyase</keyword>
<dbReference type="InterPro" id="IPR004360">
    <property type="entry name" value="Glyas_Fos-R_dOase_dom"/>
</dbReference>
<dbReference type="KEGG" id="nfl:COO91_08766"/>
<dbReference type="InterPro" id="IPR029068">
    <property type="entry name" value="Glyas_Bleomycin-R_OHBP_Dase"/>
</dbReference>
<name>A0A2K8T4I5_9NOSO</name>